<evidence type="ECO:0000313" key="2">
    <source>
        <dbReference type="EMBL" id="GBM40256.1"/>
    </source>
</evidence>
<feature type="transmembrane region" description="Helical" evidence="1">
    <location>
        <begin position="6"/>
        <end position="27"/>
    </location>
</feature>
<keyword evidence="1" id="KW-1133">Transmembrane helix</keyword>
<evidence type="ECO:0000256" key="1">
    <source>
        <dbReference type="SAM" id="Phobius"/>
    </source>
</evidence>
<evidence type="ECO:0000313" key="3">
    <source>
        <dbReference type="Proteomes" id="UP000499080"/>
    </source>
</evidence>
<comment type="caution">
    <text evidence="2">The sequence shown here is derived from an EMBL/GenBank/DDBJ whole genome shotgun (WGS) entry which is preliminary data.</text>
</comment>
<gene>
    <name evidence="2" type="ORF">AVEN_201150_1</name>
</gene>
<dbReference type="Proteomes" id="UP000499080">
    <property type="component" value="Unassembled WGS sequence"/>
</dbReference>
<keyword evidence="3" id="KW-1185">Reference proteome</keyword>
<keyword evidence="1" id="KW-0812">Transmembrane</keyword>
<proteinExistence type="predicted"/>
<keyword evidence="1" id="KW-0472">Membrane</keyword>
<dbReference type="AlphaFoldDB" id="A0A4Y2FI68"/>
<accession>A0A4Y2FI68</accession>
<dbReference type="EMBL" id="BGPR01000923">
    <property type="protein sequence ID" value="GBM40256.1"/>
    <property type="molecule type" value="Genomic_DNA"/>
</dbReference>
<protein>
    <submittedName>
        <fullName evidence="2">Uncharacterized protein</fullName>
    </submittedName>
</protein>
<sequence>MPSTPYNNILWFRLCLKFPALPIYLIIRLNVQYDRKGVNPACRGSWGNLNEGHLDSNTETENGILTAITGLGPTCTITGRTGGLEVIQPHIITVPTRKAGSRLFIRRLLIHVLVVSPPV</sequence>
<name>A0A4Y2FI68_ARAVE</name>
<organism evidence="2 3">
    <name type="scientific">Araneus ventricosus</name>
    <name type="common">Orbweaver spider</name>
    <name type="synonym">Epeira ventricosa</name>
    <dbReference type="NCBI Taxonomy" id="182803"/>
    <lineage>
        <taxon>Eukaryota</taxon>
        <taxon>Metazoa</taxon>
        <taxon>Ecdysozoa</taxon>
        <taxon>Arthropoda</taxon>
        <taxon>Chelicerata</taxon>
        <taxon>Arachnida</taxon>
        <taxon>Araneae</taxon>
        <taxon>Araneomorphae</taxon>
        <taxon>Entelegynae</taxon>
        <taxon>Araneoidea</taxon>
        <taxon>Araneidae</taxon>
        <taxon>Araneus</taxon>
    </lineage>
</organism>
<reference evidence="2 3" key="1">
    <citation type="journal article" date="2019" name="Sci. Rep.">
        <title>Orb-weaving spider Araneus ventricosus genome elucidates the spidroin gene catalogue.</title>
        <authorList>
            <person name="Kono N."/>
            <person name="Nakamura H."/>
            <person name="Ohtoshi R."/>
            <person name="Moran D.A.P."/>
            <person name="Shinohara A."/>
            <person name="Yoshida Y."/>
            <person name="Fujiwara M."/>
            <person name="Mori M."/>
            <person name="Tomita M."/>
            <person name="Arakawa K."/>
        </authorList>
    </citation>
    <scope>NUCLEOTIDE SEQUENCE [LARGE SCALE GENOMIC DNA]</scope>
</reference>